<feature type="active site" evidence="13">
    <location>
        <position position="405"/>
    </location>
</feature>
<evidence type="ECO:0000256" key="9">
    <source>
        <dbReference type="ARBA" id="ARBA00049534"/>
    </source>
</evidence>
<evidence type="ECO:0000256" key="4">
    <source>
        <dbReference type="ARBA" id="ARBA00022962"/>
    </source>
</evidence>
<reference evidence="17 19" key="1">
    <citation type="submission" date="2017-01" db="EMBL/GenBank/DDBJ databases">
        <authorList>
            <person name="Mah S.A."/>
            <person name="Swanson W.J."/>
            <person name="Moy G.W."/>
            <person name="Vacquier V.D."/>
        </authorList>
    </citation>
    <scope>NUCLEOTIDE SEQUENCE [LARGE SCALE GENOMIC DNA]</scope>
    <source>
        <strain evidence="17 19">GSMNP</strain>
    </source>
</reference>
<dbReference type="SUPFAM" id="SSF52317">
    <property type="entry name" value="Class I glutamine amidotransferase-like"/>
    <property type="match status" value="1"/>
</dbReference>
<dbReference type="PROSITE" id="PS51273">
    <property type="entry name" value="GATASE_TYPE_1"/>
    <property type="match status" value="1"/>
</dbReference>
<evidence type="ECO:0000256" key="11">
    <source>
        <dbReference type="ARBA" id="ARBA00061106"/>
    </source>
</evidence>
<dbReference type="STRING" id="133412.A0A1R1WZU6"/>
<feature type="binding site" evidence="14">
    <location>
        <position position="332"/>
    </location>
    <ligand>
        <name>substrate</name>
    </ligand>
</feature>
<comment type="catalytic activity">
    <reaction evidence="9 12">
        <text>L-glutamine + H2O = L-glutamate + NH4(+)</text>
        <dbReference type="Rhea" id="RHEA:15889"/>
        <dbReference type="ChEBI" id="CHEBI:15377"/>
        <dbReference type="ChEBI" id="CHEBI:28938"/>
        <dbReference type="ChEBI" id="CHEBI:29985"/>
        <dbReference type="ChEBI" id="CHEBI:58359"/>
        <dbReference type="EC" id="3.5.1.2"/>
    </reaction>
</comment>
<evidence type="ECO:0000256" key="14">
    <source>
        <dbReference type="PIRSR" id="PIRSR036936-2"/>
    </source>
</evidence>
<evidence type="ECO:0000256" key="10">
    <source>
        <dbReference type="ARBA" id="ARBA00055946"/>
    </source>
</evidence>
<dbReference type="AlphaFoldDB" id="A0A1R1WZU6"/>
<dbReference type="HAMAP" id="MF_00278">
    <property type="entry name" value="HisH"/>
    <property type="match status" value="1"/>
</dbReference>
<keyword evidence="19" id="KW-1185">Reference proteome</keyword>
<dbReference type="EMBL" id="LSSN01005762">
    <property type="protein sequence ID" value="OMJ08562.1"/>
    <property type="molecule type" value="Genomic_DNA"/>
</dbReference>
<comment type="pathway">
    <text evidence="1 12">Amino-acid biosynthesis; L-histidine biosynthesis; L-histidine from 5-phospho-alpha-D-ribose 1-diphosphate: step 5/9.</text>
</comment>
<organism evidence="17 19">
    <name type="scientific">Smittium culicis</name>
    <dbReference type="NCBI Taxonomy" id="133412"/>
    <lineage>
        <taxon>Eukaryota</taxon>
        <taxon>Fungi</taxon>
        <taxon>Fungi incertae sedis</taxon>
        <taxon>Zoopagomycota</taxon>
        <taxon>Kickxellomycotina</taxon>
        <taxon>Harpellomycetes</taxon>
        <taxon>Harpellales</taxon>
        <taxon>Legeriomycetaceae</taxon>
        <taxon>Smittium</taxon>
    </lineage>
</organism>
<dbReference type="GO" id="GO:0000107">
    <property type="term" value="F:imidazoleglycerol-phosphate synthase activity"/>
    <property type="evidence" value="ECO:0007669"/>
    <property type="project" value="UniProtKB-UniRule"/>
</dbReference>
<sequence length="552" mass="60339">MSDSVSEGLYLLDYGAGNVRSVFNAVEALGHKISLISHPSDFDKAKKIIFPGVGSFGHAIESMKKKNLIQPLLEYIKSNRPLFGICVGMQVLFEGSQESDSPGLAIFPGTVTKFNDSSKPVPHIGWTTPVLVQELPESLSSIKSHLTTDSFYYFVHSYAVPYIENHKNLYTVNTVTKYHDETFISSICSNNIFATQFHPEKSGKSGLNLLDFFIKHFQPINTFPSPKFFSNITSQPSSRVIACMDVRSNDQGDLVVTKGDQYDVRESSQNNQVRNLGKPVELAKRYYLEGADEVTFLNITSFRNIPLNDTPMLDILKEASKSVFVPMTVGGGIRAISNPQTGENWSPVQVADAYFLAGADKISIGSDAVYSAEKFIKNNLTKDGSSSIEQISFVYGSQAVVVSIDPRRVYVDNPSSTKHHAIQTSIKGPNNESYCWFQCTVNGGREGRDIDVVELATSIQILGAGEILLNSIDKDGSNSGFDLELISLVKSSVSIPVIASSGAGNPSHFYDAINIAKADAVLAAGIFHRNEVSISESKQYLASKNINVRPAI</sequence>
<evidence type="ECO:0000256" key="1">
    <source>
        <dbReference type="ARBA" id="ARBA00005091"/>
    </source>
</evidence>
<comment type="catalytic activity">
    <reaction evidence="8 12">
        <text>5-[(5-phospho-1-deoxy-D-ribulos-1-ylimino)methylamino]-1-(5-phospho-beta-D-ribosyl)imidazole-4-carboxamide + L-glutamine = D-erythro-1-(imidazol-4-yl)glycerol 3-phosphate + 5-amino-1-(5-phospho-beta-D-ribosyl)imidazole-4-carboxamide + L-glutamate + H(+)</text>
        <dbReference type="Rhea" id="RHEA:24793"/>
        <dbReference type="ChEBI" id="CHEBI:15378"/>
        <dbReference type="ChEBI" id="CHEBI:29985"/>
        <dbReference type="ChEBI" id="CHEBI:58278"/>
        <dbReference type="ChEBI" id="CHEBI:58359"/>
        <dbReference type="ChEBI" id="CHEBI:58475"/>
        <dbReference type="ChEBI" id="CHEBI:58525"/>
        <dbReference type="EC" id="4.3.2.10"/>
    </reaction>
</comment>
<evidence type="ECO:0000259" key="16">
    <source>
        <dbReference type="Pfam" id="PF00117"/>
    </source>
</evidence>
<dbReference type="EMBL" id="LSSN01005936">
    <property type="protein sequence ID" value="OMJ07912.1"/>
    <property type="molecule type" value="Genomic_DNA"/>
</dbReference>
<accession>A0A1R1WZU6</accession>
<feature type="domain" description="Glutamine amidotransferase" evidence="16">
    <location>
        <begin position="11"/>
        <end position="206"/>
    </location>
</feature>
<dbReference type="InterPro" id="IPR010139">
    <property type="entry name" value="Imidazole-glycPsynth_HisH"/>
</dbReference>
<dbReference type="PANTHER" id="PTHR21235:SF2">
    <property type="entry name" value="IMIDAZOLE GLYCEROL PHOSPHATE SYNTHASE HISHF"/>
    <property type="match status" value="1"/>
</dbReference>
<evidence type="ECO:0000313" key="18">
    <source>
        <dbReference type="EMBL" id="OMJ08562.1"/>
    </source>
</evidence>
<dbReference type="CDD" id="cd04731">
    <property type="entry name" value="HisF"/>
    <property type="match status" value="1"/>
</dbReference>
<dbReference type="InterPro" id="IPR006062">
    <property type="entry name" value="His_biosynth"/>
</dbReference>
<feature type="region of interest" description="PRFAR binding" evidence="14">
    <location>
        <begin position="501"/>
        <end position="502"/>
    </location>
</feature>
<feature type="active site" description="For GATase activity" evidence="13">
    <location>
        <position position="200"/>
    </location>
</feature>
<dbReference type="InterPro" id="IPR013785">
    <property type="entry name" value="Aldolase_TIM"/>
</dbReference>
<dbReference type="Pfam" id="PF00117">
    <property type="entry name" value="GATase"/>
    <property type="match status" value="1"/>
</dbReference>
<evidence type="ECO:0000313" key="17">
    <source>
        <dbReference type="EMBL" id="OMJ07912.1"/>
    </source>
</evidence>
<dbReference type="InterPro" id="IPR004651">
    <property type="entry name" value="HisF"/>
</dbReference>
<evidence type="ECO:0000256" key="12">
    <source>
        <dbReference type="PIRNR" id="PIRNR036936"/>
    </source>
</evidence>
<feature type="active site" description="For GATase activity" evidence="13">
    <location>
        <position position="86"/>
    </location>
</feature>
<dbReference type="SUPFAM" id="SSF51366">
    <property type="entry name" value="Ribulose-phoshate binding barrel"/>
    <property type="match status" value="1"/>
</dbReference>
<feature type="active site" description="For GATase activity" evidence="13">
    <location>
        <position position="198"/>
    </location>
</feature>
<feature type="region of interest" description="PRFAR binding" evidence="14">
    <location>
        <begin position="475"/>
        <end position="476"/>
    </location>
</feature>
<dbReference type="Pfam" id="PF00977">
    <property type="entry name" value="His_biosynth"/>
    <property type="match status" value="1"/>
</dbReference>
<evidence type="ECO:0000256" key="3">
    <source>
        <dbReference type="ARBA" id="ARBA00022801"/>
    </source>
</evidence>
<gene>
    <name evidence="18" type="ORF">AYI70_g11460</name>
    <name evidence="17" type="ORF">AYI70_g11891</name>
</gene>
<dbReference type="GO" id="GO:0016829">
    <property type="term" value="F:lyase activity"/>
    <property type="evidence" value="ECO:0007669"/>
    <property type="project" value="UniProtKB-KW"/>
</dbReference>
<dbReference type="Gene3D" id="3.20.20.70">
    <property type="entry name" value="Aldolase class I"/>
    <property type="match status" value="1"/>
</dbReference>
<feature type="active site" evidence="13">
    <location>
        <position position="245"/>
    </location>
</feature>
<evidence type="ECO:0000256" key="8">
    <source>
        <dbReference type="ARBA" id="ARBA00047838"/>
    </source>
</evidence>
<feature type="binding site" evidence="14">
    <location>
        <position position="470"/>
    </location>
    <ligand>
        <name>substrate</name>
    </ligand>
</feature>
<dbReference type="PANTHER" id="PTHR21235">
    <property type="entry name" value="IMIDAZOLE GLYCEROL PHOSPHATE SYNTHASE SUBUNIT HISF/H IGP SYNTHASE SUBUNIT HISF/H"/>
    <property type="match status" value="1"/>
</dbReference>
<evidence type="ECO:0000256" key="5">
    <source>
        <dbReference type="ARBA" id="ARBA00023102"/>
    </source>
</evidence>
<dbReference type="InterPro" id="IPR011060">
    <property type="entry name" value="RibuloseP-bd_barrel"/>
</dbReference>
<feature type="region of interest" description="PRFAR binding" evidence="14">
    <location>
        <begin position="403"/>
        <end position="405"/>
    </location>
</feature>
<keyword evidence="3 12" id="KW-0378">Hydrolase</keyword>
<dbReference type="PIRSF" id="PIRSF036936">
    <property type="entry name" value="IGPS_HisHF"/>
    <property type="match status" value="1"/>
</dbReference>
<protein>
    <recommendedName>
        <fullName evidence="12">Imidazole glycerol phosphate synthase hisHF</fullName>
    </recommendedName>
    <domain>
        <recommendedName>
            <fullName evidence="12">Glutaminase</fullName>
            <ecNumber evidence="12">3.5.1.2</ecNumber>
        </recommendedName>
    </domain>
    <domain>
        <recommendedName>
            <fullName evidence="12">Cyclase</fullName>
        </recommendedName>
    </domain>
</protein>
<dbReference type="InterPro" id="IPR017926">
    <property type="entry name" value="GATASE"/>
</dbReference>
<dbReference type="GO" id="GO:0000105">
    <property type="term" value="P:L-histidine biosynthetic process"/>
    <property type="evidence" value="ECO:0007669"/>
    <property type="project" value="UniProtKB-UniRule"/>
</dbReference>
<comment type="similarity">
    <text evidence="11 12">In the C-terminal section; belongs to the HisA/HisF family.</text>
</comment>
<keyword evidence="2 12" id="KW-0028">Amino-acid biosynthesis</keyword>
<dbReference type="GO" id="GO:0004359">
    <property type="term" value="F:glutaminase activity"/>
    <property type="evidence" value="ECO:0007669"/>
    <property type="project" value="UniProtKB-EC"/>
</dbReference>
<proteinExistence type="inferred from homology"/>
<dbReference type="Proteomes" id="UP000187283">
    <property type="component" value="Unassembled WGS sequence"/>
</dbReference>
<comment type="caution">
    <text evidence="17">The sequence shown here is derived from an EMBL/GenBank/DDBJ whole genome shotgun (WGS) entry which is preliminary data.</text>
</comment>
<comment type="function">
    <text evidence="10 12">IGPS catalyzes the conversion of PRFAR and glutamine to IGP, AICAR and glutamate. The glutaminase domain produces the ammonia necessary for the cyclase domain to produce IGP and AICAR from PRFAR. The ammonia is channeled to the active site of the cyclase domain.</text>
</comment>
<evidence type="ECO:0000256" key="15">
    <source>
        <dbReference type="RuleBase" id="RU003657"/>
    </source>
</evidence>
<keyword evidence="4 12" id="KW-0315">Glutamine amidotransferase</keyword>
<dbReference type="OrthoDB" id="10254903at2759"/>
<evidence type="ECO:0000256" key="7">
    <source>
        <dbReference type="ARBA" id="ARBA00023268"/>
    </source>
</evidence>
<feature type="binding site" description="covalent" evidence="14">
    <location>
        <position position="86"/>
    </location>
    <ligand>
        <name>L-glutamine</name>
        <dbReference type="ChEBI" id="CHEBI:58359"/>
    </ligand>
</feature>
<feature type="region of interest" description="PRFAR binding" evidence="14">
    <location>
        <begin position="365"/>
        <end position="366"/>
    </location>
</feature>
<name>A0A1R1WZU6_9FUNG</name>
<dbReference type="CDD" id="cd01748">
    <property type="entry name" value="GATase1_IGP_Synthase"/>
    <property type="match status" value="1"/>
</dbReference>
<feature type="region of interest" description="PRFAR binding" evidence="14">
    <location>
        <begin position="524"/>
        <end position="525"/>
    </location>
</feature>
<dbReference type="FunFam" id="3.20.20.70:FF:000094">
    <property type="entry name" value="Imidazole glycerol phosphate synthase hisHF"/>
    <property type="match status" value="1"/>
</dbReference>
<evidence type="ECO:0000256" key="6">
    <source>
        <dbReference type="ARBA" id="ARBA00023239"/>
    </source>
</evidence>
<keyword evidence="5 12" id="KW-0368">Histidine biosynthesis</keyword>
<keyword evidence="7 12" id="KW-0511">Multifunctional enzyme</keyword>
<evidence type="ECO:0000256" key="2">
    <source>
        <dbReference type="ARBA" id="ARBA00022605"/>
    </source>
</evidence>
<dbReference type="InterPro" id="IPR050064">
    <property type="entry name" value="IGPS_HisA/HisF"/>
</dbReference>
<dbReference type="InterPro" id="IPR014640">
    <property type="entry name" value="IGPS_HisHF"/>
</dbReference>
<dbReference type="EC" id="3.5.1.2" evidence="12"/>
<dbReference type="InterPro" id="IPR029062">
    <property type="entry name" value="Class_I_gatase-like"/>
</dbReference>
<dbReference type="Gene3D" id="3.40.50.880">
    <property type="match status" value="1"/>
</dbReference>
<dbReference type="NCBIfam" id="TIGR01855">
    <property type="entry name" value="IMP_synth_hisH"/>
    <property type="match status" value="1"/>
</dbReference>
<evidence type="ECO:0000256" key="13">
    <source>
        <dbReference type="PIRSR" id="PIRSR036936-1"/>
    </source>
</evidence>
<dbReference type="NCBIfam" id="TIGR00735">
    <property type="entry name" value="hisF"/>
    <property type="match status" value="1"/>
</dbReference>
<comment type="similarity">
    <text evidence="15">Belongs to the HisA/HisF family.</text>
</comment>
<dbReference type="UniPathway" id="UPA00031">
    <property type="reaction ID" value="UER00010"/>
</dbReference>
<keyword evidence="6 12" id="KW-0456">Lyase</keyword>
<evidence type="ECO:0000313" key="19">
    <source>
        <dbReference type="Proteomes" id="UP000187283"/>
    </source>
</evidence>